<accession>A0A3D0WBF4</accession>
<keyword evidence="1" id="KW-0808">Transferase</keyword>
<gene>
    <name evidence="1" type="ORF">DEP91_07825</name>
</gene>
<name>A0A3D0WBF4_9SPHN</name>
<dbReference type="EMBL" id="DOYJ01000216">
    <property type="protein sequence ID" value="HCB76071.1"/>
    <property type="molecule type" value="Genomic_DNA"/>
</dbReference>
<dbReference type="GO" id="GO:0016740">
    <property type="term" value="F:transferase activity"/>
    <property type="evidence" value="ECO:0007669"/>
    <property type="project" value="UniProtKB-KW"/>
</dbReference>
<dbReference type="InterPro" id="IPR007434">
    <property type="entry name" value="FemAB-like"/>
</dbReference>
<evidence type="ECO:0000313" key="2">
    <source>
        <dbReference type="Proteomes" id="UP000262699"/>
    </source>
</evidence>
<dbReference type="AlphaFoldDB" id="A0A3D0WBF4"/>
<reference evidence="1 2" key="1">
    <citation type="journal article" date="2018" name="Nat. Biotechnol.">
        <title>A standardized bacterial taxonomy based on genome phylogeny substantially revises the tree of life.</title>
        <authorList>
            <person name="Parks D.H."/>
            <person name="Chuvochina M."/>
            <person name="Waite D.W."/>
            <person name="Rinke C."/>
            <person name="Skarshewski A."/>
            <person name="Chaumeil P.A."/>
            <person name="Hugenholtz P."/>
        </authorList>
    </citation>
    <scope>NUCLEOTIDE SEQUENCE [LARGE SCALE GENOMIC DNA]</scope>
    <source>
        <strain evidence="1">UBA9015</strain>
    </source>
</reference>
<dbReference type="Pfam" id="PF04339">
    <property type="entry name" value="FemAB_like"/>
    <property type="match status" value="1"/>
</dbReference>
<protein>
    <submittedName>
        <fullName evidence="1">GNAT family N-acetyltransferase</fullName>
    </submittedName>
</protein>
<feature type="non-terminal residue" evidence="1">
    <location>
        <position position="64"/>
    </location>
</feature>
<dbReference type="Proteomes" id="UP000262699">
    <property type="component" value="Unassembled WGS sequence"/>
</dbReference>
<organism evidence="1 2">
    <name type="scientific">Sphingomonas bacterium</name>
    <dbReference type="NCBI Taxonomy" id="1895847"/>
    <lineage>
        <taxon>Bacteria</taxon>
        <taxon>Pseudomonadati</taxon>
        <taxon>Pseudomonadota</taxon>
        <taxon>Alphaproteobacteria</taxon>
        <taxon>Sphingomonadales</taxon>
        <taxon>Sphingomonadaceae</taxon>
        <taxon>Sphingomonas</taxon>
    </lineage>
</organism>
<sequence length="64" mass="6551">MAVTARIARGVSEIAAADWDACAGSDNPFLSYAFLSLLERSGSVGGRSGWTPLPIVVDGADGKP</sequence>
<evidence type="ECO:0000313" key="1">
    <source>
        <dbReference type="EMBL" id="HCB76071.1"/>
    </source>
</evidence>
<comment type="caution">
    <text evidence="1">The sequence shown here is derived from an EMBL/GenBank/DDBJ whole genome shotgun (WGS) entry which is preliminary data.</text>
</comment>
<proteinExistence type="predicted"/>